<feature type="binding site" evidence="10">
    <location>
        <begin position="321"/>
        <end position="323"/>
    </location>
    <ligand>
        <name>substrate</name>
        <note>ligand shared with subunit alpha</note>
    </ligand>
</feature>
<dbReference type="Pfam" id="PF08442">
    <property type="entry name" value="ATP-grasp_2"/>
    <property type="match status" value="1"/>
</dbReference>
<dbReference type="PROSITE" id="PS01217">
    <property type="entry name" value="SUCCINYL_COA_LIG_3"/>
    <property type="match status" value="1"/>
</dbReference>
<dbReference type="InterPro" id="IPR005811">
    <property type="entry name" value="SUCC_ACL_C"/>
</dbReference>
<reference evidence="13 14" key="1">
    <citation type="journal article" date="2020" name="Arch. Microbiol.">
        <title>The genome sequence of the giant phototrophic gammaproteobacterium Thiospirillum jenense gives insight into its physiological properties and phylogenetic relationships.</title>
        <authorList>
            <person name="Imhoff J.F."/>
            <person name="Meyer T.E."/>
            <person name="Kyndt J.A."/>
        </authorList>
    </citation>
    <scope>NUCLEOTIDE SEQUENCE [LARGE SCALE GENOMIC DNA]</scope>
    <source>
        <strain evidence="13 14">DSM 216</strain>
    </source>
</reference>
<comment type="similarity">
    <text evidence="1 10">Belongs to the succinate/malate CoA ligase beta subunit family.</text>
</comment>
<evidence type="ECO:0000313" key="14">
    <source>
        <dbReference type="Proteomes" id="UP000548632"/>
    </source>
</evidence>
<evidence type="ECO:0000256" key="7">
    <source>
        <dbReference type="ARBA" id="ARBA00022842"/>
    </source>
</evidence>
<feature type="binding site" evidence="10">
    <location>
        <position position="102"/>
    </location>
    <ligand>
        <name>ATP</name>
        <dbReference type="ChEBI" id="CHEBI:30616"/>
    </ligand>
</feature>
<dbReference type="Proteomes" id="UP000548632">
    <property type="component" value="Unassembled WGS sequence"/>
</dbReference>
<keyword evidence="14" id="KW-1185">Reference proteome</keyword>
<dbReference type="GO" id="GO:0042709">
    <property type="term" value="C:succinate-CoA ligase complex"/>
    <property type="evidence" value="ECO:0007669"/>
    <property type="project" value="TreeGrafter"/>
</dbReference>
<proteinExistence type="inferred from homology"/>
<keyword evidence="5 10" id="KW-0547">Nucleotide-binding</keyword>
<comment type="cofactor">
    <cofactor evidence="10">
        <name>Mg(2+)</name>
        <dbReference type="ChEBI" id="CHEBI:18420"/>
    </cofactor>
    <text evidence="10">Binds 1 Mg(2+) ion per subunit.</text>
</comment>
<dbReference type="EMBL" id="JABVCQ010000021">
    <property type="protein sequence ID" value="MBB1126553.1"/>
    <property type="molecule type" value="Genomic_DNA"/>
</dbReference>
<evidence type="ECO:0000256" key="5">
    <source>
        <dbReference type="ARBA" id="ARBA00022741"/>
    </source>
</evidence>
<organism evidence="13 14">
    <name type="scientific">Thiospirillum jenense</name>
    <dbReference type="NCBI Taxonomy" id="1653858"/>
    <lineage>
        <taxon>Bacteria</taxon>
        <taxon>Pseudomonadati</taxon>
        <taxon>Pseudomonadota</taxon>
        <taxon>Gammaproteobacteria</taxon>
        <taxon>Chromatiales</taxon>
        <taxon>Chromatiaceae</taxon>
        <taxon>Thiospirillum</taxon>
    </lineage>
</organism>
<evidence type="ECO:0000259" key="12">
    <source>
        <dbReference type="Pfam" id="PF08442"/>
    </source>
</evidence>
<dbReference type="NCBIfam" id="TIGR01016">
    <property type="entry name" value="sucCoAbeta"/>
    <property type="match status" value="1"/>
</dbReference>
<gene>
    <name evidence="10 13" type="primary">sucC</name>
    <name evidence="13" type="ORF">HUK38_09970</name>
</gene>
<dbReference type="GO" id="GO:0000287">
    <property type="term" value="F:magnesium ion binding"/>
    <property type="evidence" value="ECO:0007669"/>
    <property type="project" value="UniProtKB-UniRule"/>
</dbReference>
<evidence type="ECO:0000256" key="9">
    <source>
        <dbReference type="ARBA" id="ARBA00052891"/>
    </source>
</evidence>
<dbReference type="PIRSF" id="PIRSF001554">
    <property type="entry name" value="SucCS_beta"/>
    <property type="match status" value="1"/>
</dbReference>
<dbReference type="GO" id="GO:0006099">
    <property type="term" value="P:tricarboxylic acid cycle"/>
    <property type="evidence" value="ECO:0007669"/>
    <property type="project" value="UniProtKB-UniRule"/>
</dbReference>
<evidence type="ECO:0000256" key="10">
    <source>
        <dbReference type="HAMAP-Rule" id="MF_00558"/>
    </source>
</evidence>
<dbReference type="Gene3D" id="3.30.1490.20">
    <property type="entry name" value="ATP-grasp fold, A domain"/>
    <property type="match status" value="1"/>
</dbReference>
<feature type="binding site" evidence="10">
    <location>
        <position position="264"/>
    </location>
    <ligand>
        <name>substrate</name>
        <note>ligand shared with subunit alpha</note>
    </ligand>
</feature>
<keyword evidence="3 10" id="KW-0436">Ligase</keyword>
<dbReference type="InterPro" id="IPR005809">
    <property type="entry name" value="Succ_CoA_ligase-like_bsu"/>
</dbReference>
<evidence type="ECO:0000313" key="13">
    <source>
        <dbReference type="EMBL" id="MBB1126553.1"/>
    </source>
</evidence>
<dbReference type="Pfam" id="PF00549">
    <property type="entry name" value="Ligase_CoA"/>
    <property type="match status" value="1"/>
</dbReference>
<keyword evidence="4 10" id="KW-0479">Metal-binding</keyword>
<keyword evidence="6 10" id="KW-0067">ATP-binding</keyword>
<dbReference type="PANTHER" id="PTHR11815:SF10">
    <property type="entry name" value="SUCCINATE--COA LIGASE [GDP-FORMING] SUBUNIT BETA, MITOCHONDRIAL"/>
    <property type="match status" value="1"/>
</dbReference>
<dbReference type="InterPro" id="IPR016102">
    <property type="entry name" value="Succinyl-CoA_synth-like"/>
</dbReference>
<comment type="caution">
    <text evidence="13">The sequence shown here is derived from an EMBL/GenBank/DDBJ whole genome shotgun (WGS) entry which is preliminary data.</text>
</comment>
<dbReference type="PANTHER" id="PTHR11815">
    <property type="entry name" value="SUCCINYL-COA SYNTHETASE BETA CHAIN"/>
    <property type="match status" value="1"/>
</dbReference>
<dbReference type="InterPro" id="IPR013815">
    <property type="entry name" value="ATP_grasp_subdomain_1"/>
</dbReference>
<dbReference type="HAMAP" id="MF_00558">
    <property type="entry name" value="Succ_CoA_beta"/>
    <property type="match status" value="1"/>
</dbReference>
<feature type="binding site" evidence="10">
    <location>
        <position position="107"/>
    </location>
    <ligand>
        <name>ATP</name>
        <dbReference type="ChEBI" id="CHEBI:30616"/>
    </ligand>
</feature>
<dbReference type="AlphaFoldDB" id="A0A839HC74"/>
<evidence type="ECO:0000259" key="11">
    <source>
        <dbReference type="Pfam" id="PF00549"/>
    </source>
</evidence>
<feature type="binding site" evidence="10">
    <location>
        <position position="213"/>
    </location>
    <ligand>
        <name>Mg(2+)</name>
        <dbReference type="ChEBI" id="CHEBI:18420"/>
    </ligand>
</feature>
<feature type="binding site" evidence="10">
    <location>
        <position position="46"/>
    </location>
    <ligand>
        <name>ATP</name>
        <dbReference type="ChEBI" id="CHEBI:30616"/>
    </ligand>
</feature>
<comment type="catalytic activity">
    <reaction evidence="8">
        <text>succinate + ATP + CoA = succinyl-CoA + ADP + phosphate</text>
        <dbReference type="Rhea" id="RHEA:17661"/>
        <dbReference type="ChEBI" id="CHEBI:30031"/>
        <dbReference type="ChEBI" id="CHEBI:30616"/>
        <dbReference type="ChEBI" id="CHEBI:43474"/>
        <dbReference type="ChEBI" id="CHEBI:57287"/>
        <dbReference type="ChEBI" id="CHEBI:57292"/>
        <dbReference type="ChEBI" id="CHEBI:456216"/>
        <dbReference type="EC" id="6.2.1.5"/>
    </reaction>
    <physiologicalReaction direction="right-to-left" evidence="8">
        <dbReference type="Rhea" id="RHEA:17663"/>
    </physiologicalReaction>
</comment>
<dbReference type="InterPro" id="IPR013650">
    <property type="entry name" value="ATP-grasp_succ-CoA_synth-type"/>
</dbReference>
<evidence type="ECO:0000256" key="4">
    <source>
        <dbReference type="ARBA" id="ARBA00022723"/>
    </source>
</evidence>
<dbReference type="FunFam" id="3.30.1490.20:FF:000002">
    <property type="entry name" value="Succinate--CoA ligase [ADP-forming] subunit beta"/>
    <property type="match status" value="1"/>
</dbReference>
<dbReference type="RefSeq" id="WP_182584183.1">
    <property type="nucleotide sequence ID" value="NZ_JABVCQ010000021.1"/>
</dbReference>
<feature type="domain" description="ATP-citrate synthase/succinyl-CoA ligase C-terminal" evidence="11">
    <location>
        <begin position="262"/>
        <end position="381"/>
    </location>
</feature>
<dbReference type="SUPFAM" id="SSF56059">
    <property type="entry name" value="Glutathione synthetase ATP-binding domain-like"/>
    <property type="match status" value="1"/>
</dbReference>
<comment type="catalytic activity">
    <reaction evidence="9">
        <text>GTP + succinate + CoA = succinyl-CoA + GDP + phosphate</text>
        <dbReference type="Rhea" id="RHEA:22120"/>
        <dbReference type="ChEBI" id="CHEBI:30031"/>
        <dbReference type="ChEBI" id="CHEBI:37565"/>
        <dbReference type="ChEBI" id="CHEBI:43474"/>
        <dbReference type="ChEBI" id="CHEBI:57287"/>
        <dbReference type="ChEBI" id="CHEBI:57292"/>
        <dbReference type="ChEBI" id="CHEBI:58189"/>
    </reaction>
    <physiologicalReaction direction="right-to-left" evidence="9">
        <dbReference type="Rhea" id="RHEA:22122"/>
    </physiologicalReaction>
</comment>
<dbReference type="UniPathway" id="UPA00223">
    <property type="reaction ID" value="UER00999"/>
</dbReference>
<dbReference type="GO" id="GO:0004775">
    <property type="term" value="F:succinate-CoA ligase (ADP-forming) activity"/>
    <property type="evidence" value="ECO:0007669"/>
    <property type="project" value="UniProtKB-UniRule"/>
</dbReference>
<feature type="binding site" evidence="10">
    <location>
        <position position="199"/>
    </location>
    <ligand>
        <name>Mg(2+)</name>
        <dbReference type="ChEBI" id="CHEBI:18420"/>
    </ligand>
</feature>
<evidence type="ECO:0000256" key="2">
    <source>
        <dbReference type="ARBA" id="ARBA00022532"/>
    </source>
</evidence>
<comment type="subunit">
    <text evidence="10">Heterotetramer of two alpha and two beta subunits.</text>
</comment>
<dbReference type="Gene3D" id="3.40.50.261">
    <property type="entry name" value="Succinyl-CoA synthetase domains"/>
    <property type="match status" value="1"/>
</dbReference>
<accession>A0A839HC74</accession>
<evidence type="ECO:0000256" key="8">
    <source>
        <dbReference type="ARBA" id="ARBA00050563"/>
    </source>
</evidence>
<evidence type="ECO:0000256" key="6">
    <source>
        <dbReference type="ARBA" id="ARBA00022840"/>
    </source>
</evidence>
<name>A0A839HC74_9GAMM</name>
<feature type="binding site" evidence="10">
    <location>
        <position position="99"/>
    </location>
    <ligand>
        <name>ATP</name>
        <dbReference type="ChEBI" id="CHEBI:30616"/>
    </ligand>
</feature>
<dbReference type="SUPFAM" id="SSF52210">
    <property type="entry name" value="Succinyl-CoA synthetase domains"/>
    <property type="match status" value="1"/>
</dbReference>
<evidence type="ECO:0000256" key="1">
    <source>
        <dbReference type="ARBA" id="ARBA00009182"/>
    </source>
</evidence>
<keyword evidence="2 10" id="KW-0816">Tricarboxylic acid cycle</keyword>
<dbReference type="GO" id="GO:0006104">
    <property type="term" value="P:succinyl-CoA metabolic process"/>
    <property type="evidence" value="ECO:0007669"/>
    <property type="project" value="TreeGrafter"/>
</dbReference>
<dbReference type="GO" id="GO:0005524">
    <property type="term" value="F:ATP binding"/>
    <property type="evidence" value="ECO:0007669"/>
    <property type="project" value="UniProtKB-UniRule"/>
</dbReference>
<dbReference type="GO" id="GO:0005829">
    <property type="term" value="C:cytosol"/>
    <property type="evidence" value="ECO:0007669"/>
    <property type="project" value="TreeGrafter"/>
</dbReference>
<evidence type="ECO:0000256" key="3">
    <source>
        <dbReference type="ARBA" id="ARBA00022598"/>
    </source>
</evidence>
<dbReference type="Gene3D" id="3.30.470.20">
    <property type="entry name" value="ATP-grasp fold, B domain"/>
    <property type="match status" value="1"/>
</dbReference>
<dbReference type="EC" id="6.2.1.5" evidence="10"/>
<protein>
    <recommendedName>
        <fullName evidence="10">Succinate--CoA ligase [ADP-forming] subunit beta</fullName>
        <ecNumber evidence="10">6.2.1.5</ecNumber>
    </recommendedName>
    <alternativeName>
        <fullName evidence="10">Succinyl-CoA synthetase subunit beta</fullName>
        <shortName evidence="10">SCS-beta</shortName>
    </alternativeName>
</protein>
<dbReference type="FunFam" id="3.40.50.261:FF:000001">
    <property type="entry name" value="Succinate--CoA ligase [ADP-forming] subunit beta"/>
    <property type="match status" value="1"/>
</dbReference>
<dbReference type="InterPro" id="IPR017866">
    <property type="entry name" value="Succ-CoA_synthase_bsu_CS"/>
</dbReference>
<dbReference type="NCBIfam" id="NF001913">
    <property type="entry name" value="PRK00696.1"/>
    <property type="match status" value="1"/>
</dbReference>
<comment type="function">
    <text evidence="10">Succinyl-CoA synthetase functions in the citric acid cycle (TCA), coupling the hydrolysis of succinyl-CoA to the synthesis of either ATP or GTP and thus represents the only step of substrate-level phosphorylation in the TCA. The beta subunit provides nucleotide specificity of the enzyme and binds the substrate succinate, while the binding sites for coenzyme A and phosphate are found in the alpha subunit.</text>
</comment>
<keyword evidence="7 10" id="KW-0460">Magnesium</keyword>
<feature type="domain" description="ATP-grasp fold succinyl-CoA synthetase-type" evidence="12">
    <location>
        <begin position="2"/>
        <end position="202"/>
    </location>
</feature>
<comment type="pathway">
    <text evidence="10">Carbohydrate metabolism; tricarboxylic acid cycle; succinate from succinyl-CoA (ligase route): step 1/1.</text>
</comment>
<dbReference type="FunFam" id="3.30.470.20:FF:000002">
    <property type="entry name" value="Succinate--CoA ligase [ADP-forming] subunit beta"/>
    <property type="match status" value="1"/>
</dbReference>
<sequence>MKLHEYQAKQLLREAGVAVPAGQVATCATAAVDAAATLGGEHWLVKAQIHAGGRGKAGGVRRCQTAAEVSAAAAALLGQPLVTAQTGAAGLPVNAVLVETPTAVQRELYLSLLIDRTAAQVLILAASAGGMEIETVAAQQPDQLLRAAVHPSVGLQPWHSRRLGFALGLEAAARQQLAQLLTALYQLLRSCDASLIEINPLALTNAGDLVAVDAKIELDDNALFRQSALAAWRDVSQEDARETAARAHDLSYIRLDGNIGCMVNGAGLAMATMDLIQHHGGAPANFLDVGGGTTAARVAEAFKLIVSDPQVTAVLVNIFGGIVRCDLIAEGIIAAVREVALAVPLVVRLAGNRAEEGLALLAASGLALHTAQDLAAAADLVVTMASRQRAQLGGRE</sequence>
<feature type="binding site" evidence="10">
    <location>
        <begin position="53"/>
        <end position="55"/>
    </location>
    <ligand>
        <name>ATP</name>
        <dbReference type="ChEBI" id="CHEBI:30616"/>
    </ligand>
</feature>